<evidence type="ECO:0000313" key="1">
    <source>
        <dbReference type="EMBL" id="BBI61652.1"/>
    </source>
</evidence>
<accession>A0A455U694</accession>
<sequence>MFATEWGLLLKNKTMDTGLSKYGGKLYLREMGWLYTSGAMKNVGQIQIPFSDRKIENAVVRFNVREEDFHNSGLLGTERIENTSEAYDDVAGRFLPSLKVIESLHQSDHVVVRVQAMLGGVPIQREGMRIEVKSDAGYLNRRYGFTNHDGIAEFKFTGMLMDKGEVATLKFGYRHYSNIDSVSVTV</sequence>
<dbReference type="EMBL" id="AP019514">
    <property type="protein sequence ID" value="BBI61652.1"/>
    <property type="molecule type" value="Genomic_DNA"/>
</dbReference>
<name>A0A455U694_9GAMM</name>
<organism evidence="1 2">
    <name type="scientific">Vreelandella sulfidaeris</name>
    <dbReference type="NCBI Taxonomy" id="115553"/>
    <lineage>
        <taxon>Bacteria</taxon>
        <taxon>Pseudomonadati</taxon>
        <taxon>Pseudomonadota</taxon>
        <taxon>Gammaproteobacteria</taxon>
        <taxon>Oceanospirillales</taxon>
        <taxon>Halomonadaceae</taxon>
        <taxon>Vreelandella</taxon>
    </lineage>
</organism>
<reference evidence="1 2" key="1">
    <citation type="journal article" date="2019" name="Microbiol. Resour. Announc.">
        <title>Complete Genome Sequence of Halomonas sulfidaeris Strain Esulfide1 Isolated from a Metal Sulfide Rock at a Depth of 2,200 Meters, Obtained Using Nanopore Sequencing.</title>
        <authorList>
            <person name="Saito M."/>
            <person name="Nishigata A."/>
            <person name="Galipon J."/>
            <person name="Arakawa K."/>
        </authorList>
    </citation>
    <scope>NUCLEOTIDE SEQUENCE [LARGE SCALE GENOMIC DNA]</scope>
    <source>
        <strain evidence="1 2">ATCC BAA-803</strain>
    </source>
</reference>
<protein>
    <submittedName>
        <fullName evidence="1">Uncharacterized protein</fullName>
    </submittedName>
</protein>
<dbReference type="KEGG" id="hsr:HSBAA_29580"/>
<gene>
    <name evidence="1" type="ORF">HSBAA_29580</name>
</gene>
<evidence type="ECO:0000313" key="2">
    <source>
        <dbReference type="Proteomes" id="UP000320231"/>
    </source>
</evidence>
<dbReference type="Proteomes" id="UP000320231">
    <property type="component" value="Chromosome"/>
</dbReference>
<dbReference type="AlphaFoldDB" id="A0A455U694"/>
<proteinExistence type="predicted"/>